<reference evidence="2 3" key="1">
    <citation type="submission" date="2023-03" db="EMBL/GenBank/DDBJ databases">
        <title>Bacillus Genome Sequencing.</title>
        <authorList>
            <person name="Dunlap C."/>
        </authorList>
    </citation>
    <scope>NUCLEOTIDE SEQUENCE [LARGE SCALE GENOMIC DNA]</scope>
    <source>
        <strain evidence="2 3">BD-525</strain>
    </source>
</reference>
<dbReference type="SMART" id="SM00450">
    <property type="entry name" value="RHOD"/>
    <property type="match status" value="1"/>
</dbReference>
<dbReference type="Pfam" id="PF00581">
    <property type="entry name" value="Rhodanese"/>
    <property type="match status" value="1"/>
</dbReference>
<dbReference type="Gene3D" id="3.40.250.10">
    <property type="entry name" value="Rhodanese-like domain"/>
    <property type="match status" value="1"/>
</dbReference>
<dbReference type="PROSITE" id="PS50206">
    <property type="entry name" value="RHODANESE_3"/>
    <property type="match status" value="1"/>
</dbReference>
<name>A0ABU6GT09_9BACL</name>
<feature type="domain" description="Rhodanese" evidence="1">
    <location>
        <begin position="20"/>
        <end position="104"/>
    </location>
</feature>
<dbReference type="PANTHER" id="PTHR43031:SF17">
    <property type="entry name" value="SULFURTRANSFERASE YTWF-RELATED"/>
    <property type="match status" value="1"/>
</dbReference>
<evidence type="ECO:0000259" key="1">
    <source>
        <dbReference type="PROSITE" id="PS50206"/>
    </source>
</evidence>
<dbReference type="Proteomes" id="UP001344632">
    <property type="component" value="Unassembled WGS sequence"/>
</dbReference>
<evidence type="ECO:0000313" key="3">
    <source>
        <dbReference type="Proteomes" id="UP001344632"/>
    </source>
</evidence>
<evidence type="ECO:0000313" key="2">
    <source>
        <dbReference type="EMBL" id="MEC0242363.1"/>
    </source>
</evidence>
<dbReference type="InterPro" id="IPR001763">
    <property type="entry name" value="Rhodanese-like_dom"/>
</dbReference>
<dbReference type="InterPro" id="IPR036873">
    <property type="entry name" value="Rhodanese-like_dom_sf"/>
</dbReference>
<proteinExistence type="predicted"/>
<dbReference type="EMBL" id="JARLKZ010000016">
    <property type="protein sequence ID" value="MEC0242363.1"/>
    <property type="molecule type" value="Genomic_DNA"/>
</dbReference>
<keyword evidence="3" id="KW-1185">Reference proteome</keyword>
<gene>
    <name evidence="2" type="ORF">P4H66_21375</name>
</gene>
<dbReference type="SUPFAM" id="SSF52821">
    <property type="entry name" value="Rhodanese/Cell cycle control phosphatase"/>
    <property type="match status" value="1"/>
</dbReference>
<dbReference type="RefSeq" id="WP_326090136.1">
    <property type="nucleotide sequence ID" value="NZ_JARLKZ010000016.1"/>
</dbReference>
<protein>
    <submittedName>
        <fullName evidence="2">Rhodanese-like domain-containing protein</fullName>
    </submittedName>
</protein>
<sequence>MNQSWSDITPQEVEEWIQSQREDLQFIDVREMAEYQEGHIKEVKLIPLSQLEVRHDEIDRNKETVVICRSGNRSRQACEFLSSYGHQKLHNMAGGMMNWQGQTTRD</sequence>
<comment type="caution">
    <text evidence="2">The sequence shown here is derived from an EMBL/GenBank/DDBJ whole genome shotgun (WGS) entry which is preliminary data.</text>
</comment>
<dbReference type="InterPro" id="IPR050229">
    <property type="entry name" value="GlpE_sulfurtransferase"/>
</dbReference>
<organism evidence="2 3">
    <name type="scientific">Paenibacillus dokdonensis</name>
    <dbReference type="NCBI Taxonomy" id="2567944"/>
    <lineage>
        <taxon>Bacteria</taxon>
        <taxon>Bacillati</taxon>
        <taxon>Bacillota</taxon>
        <taxon>Bacilli</taxon>
        <taxon>Bacillales</taxon>
        <taxon>Paenibacillaceae</taxon>
        <taxon>Paenibacillus</taxon>
    </lineage>
</organism>
<dbReference type="CDD" id="cd00158">
    <property type="entry name" value="RHOD"/>
    <property type="match status" value="1"/>
</dbReference>
<accession>A0ABU6GT09</accession>
<dbReference type="PANTHER" id="PTHR43031">
    <property type="entry name" value="FAD-DEPENDENT OXIDOREDUCTASE"/>
    <property type="match status" value="1"/>
</dbReference>